<dbReference type="EMBL" id="JASBWV010000040">
    <property type="protein sequence ID" value="KAJ9116004.1"/>
    <property type="molecule type" value="Genomic_DNA"/>
</dbReference>
<dbReference type="Proteomes" id="UP001234202">
    <property type="component" value="Unassembled WGS sequence"/>
</dbReference>
<accession>A0ACC2WW92</accession>
<evidence type="ECO:0000313" key="1">
    <source>
        <dbReference type="EMBL" id="KAJ9116004.1"/>
    </source>
</evidence>
<sequence>MRSADSQTYSGYHARIPGGTLTKNNILIPEPLPAYCTEFPNLVERIANTTDVFRVQSTASTTSSSDGKPNQLLINEYSAGQGIAPHEDGAAYHPAVATISLGSAQCIDIYQYLSETDPSPPLTHTLREDVKLPSSNTNTADDAAKQHNGKAIAAVPLARVFLEPRSLFIMTGSLYQSHLHGISFSDTDILTPSFVSSVPIANLPLLGNPEISRTIEKEGSYRSERSSRVSLTFRKVEKVMKGGLGAGKGKGLFGLAKR</sequence>
<evidence type="ECO:0000313" key="2">
    <source>
        <dbReference type="Proteomes" id="UP001234202"/>
    </source>
</evidence>
<comment type="caution">
    <text evidence="1">The sequence shown here is derived from an EMBL/GenBank/DDBJ whole genome shotgun (WGS) entry which is preliminary data.</text>
</comment>
<keyword evidence="2" id="KW-1185">Reference proteome</keyword>
<name>A0ACC2WW92_9TREE</name>
<protein>
    <submittedName>
        <fullName evidence="1">Uncharacterized protein</fullName>
    </submittedName>
</protein>
<organism evidence="1 2">
    <name type="scientific">Naganishia onofrii</name>
    <dbReference type="NCBI Taxonomy" id="1851511"/>
    <lineage>
        <taxon>Eukaryota</taxon>
        <taxon>Fungi</taxon>
        <taxon>Dikarya</taxon>
        <taxon>Basidiomycota</taxon>
        <taxon>Agaricomycotina</taxon>
        <taxon>Tremellomycetes</taxon>
        <taxon>Filobasidiales</taxon>
        <taxon>Filobasidiaceae</taxon>
        <taxon>Naganishia</taxon>
    </lineage>
</organism>
<proteinExistence type="predicted"/>
<gene>
    <name evidence="1" type="ORF">QFC24_006845</name>
</gene>
<reference evidence="1" key="1">
    <citation type="submission" date="2023-04" db="EMBL/GenBank/DDBJ databases">
        <title>Draft Genome sequencing of Naganishia species isolated from polar environments using Oxford Nanopore Technology.</title>
        <authorList>
            <person name="Leo P."/>
            <person name="Venkateswaran K."/>
        </authorList>
    </citation>
    <scope>NUCLEOTIDE SEQUENCE</scope>
    <source>
        <strain evidence="1">DBVPG 5303</strain>
    </source>
</reference>